<gene>
    <name evidence="2" type="ORF">BXZ70DRAFT_1002631</name>
</gene>
<dbReference type="AlphaFoldDB" id="A0A8K0XKE7"/>
<sequence length="296" mass="33075">MHHQDEPPTLETPTDEGVDSLPASVTLDKLPDLVLVSSDRVIFYAHTSRLIEESDNAFNGTLRYNQTTTTNGTSLPVPENADVLSVVLHAIYSKSYYQDKPSLETLLSAVRSLKSYGVPLARVVGPSTYLYGQILAQTPENALEVFIVAAQIDHRELASASSAYLHSLQITTISDETAIQMGGVYLKRFILLQMDRERSLERLLSKPPPPHDECQELQKDVLSEEWTLMASKLTAGFCADLPEGKLRSAMGSIEKVLWCDFCKEALHARIEEITVHWTTMTKVSVQERLKLKICRD</sequence>
<evidence type="ECO:0000256" key="1">
    <source>
        <dbReference type="SAM" id="MobiDB-lite"/>
    </source>
</evidence>
<proteinExistence type="predicted"/>
<organism evidence="2 3">
    <name type="scientific">Cristinia sonorae</name>
    <dbReference type="NCBI Taxonomy" id="1940300"/>
    <lineage>
        <taxon>Eukaryota</taxon>
        <taxon>Fungi</taxon>
        <taxon>Dikarya</taxon>
        <taxon>Basidiomycota</taxon>
        <taxon>Agaricomycotina</taxon>
        <taxon>Agaricomycetes</taxon>
        <taxon>Agaricomycetidae</taxon>
        <taxon>Agaricales</taxon>
        <taxon>Pleurotineae</taxon>
        <taxon>Stephanosporaceae</taxon>
        <taxon>Cristinia</taxon>
    </lineage>
</organism>
<evidence type="ECO:0000313" key="3">
    <source>
        <dbReference type="Proteomes" id="UP000813824"/>
    </source>
</evidence>
<comment type="caution">
    <text evidence="2">The sequence shown here is derived from an EMBL/GenBank/DDBJ whole genome shotgun (WGS) entry which is preliminary data.</text>
</comment>
<keyword evidence="3" id="KW-1185">Reference proteome</keyword>
<protein>
    <recommendedName>
        <fullName evidence="4">BTB domain-containing protein</fullName>
    </recommendedName>
</protein>
<accession>A0A8K0XKE7</accession>
<name>A0A8K0XKE7_9AGAR</name>
<evidence type="ECO:0000313" key="2">
    <source>
        <dbReference type="EMBL" id="KAH8081295.1"/>
    </source>
</evidence>
<evidence type="ECO:0008006" key="4">
    <source>
        <dbReference type="Google" id="ProtNLM"/>
    </source>
</evidence>
<dbReference type="OrthoDB" id="3265815at2759"/>
<reference evidence="2" key="1">
    <citation type="journal article" date="2021" name="New Phytol.">
        <title>Evolutionary innovations through gain and loss of genes in the ectomycorrhizal Boletales.</title>
        <authorList>
            <person name="Wu G."/>
            <person name="Miyauchi S."/>
            <person name="Morin E."/>
            <person name="Kuo A."/>
            <person name="Drula E."/>
            <person name="Varga T."/>
            <person name="Kohler A."/>
            <person name="Feng B."/>
            <person name="Cao Y."/>
            <person name="Lipzen A."/>
            <person name="Daum C."/>
            <person name="Hundley H."/>
            <person name="Pangilinan J."/>
            <person name="Johnson J."/>
            <person name="Barry K."/>
            <person name="LaButti K."/>
            <person name="Ng V."/>
            <person name="Ahrendt S."/>
            <person name="Min B."/>
            <person name="Choi I.G."/>
            <person name="Park H."/>
            <person name="Plett J.M."/>
            <person name="Magnuson J."/>
            <person name="Spatafora J.W."/>
            <person name="Nagy L.G."/>
            <person name="Henrissat B."/>
            <person name="Grigoriev I.V."/>
            <person name="Yang Z.L."/>
            <person name="Xu J."/>
            <person name="Martin F.M."/>
        </authorList>
    </citation>
    <scope>NUCLEOTIDE SEQUENCE</scope>
    <source>
        <strain evidence="2">KKN 215</strain>
    </source>
</reference>
<dbReference type="Proteomes" id="UP000813824">
    <property type="component" value="Unassembled WGS sequence"/>
</dbReference>
<feature type="region of interest" description="Disordered" evidence="1">
    <location>
        <begin position="1"/>
        <end position="22"/>
    </location>
</feature>
<dbReference type="EMBL" id="JAEVFJ010000052">
    <property type="protein sequence ID" value="KAH8081295.1"/>
    <property type="molecule type" value="Genomic_DNA"/>
</dbReference>